<organism evidence="1 2">
    <name type="scientific">Faecalibacter bovis</name>
    <dbReference type="NCBI Taxonomy" id="2898187"/>
    <lineage>
        <taxon>Bacteria</taxon>
        <taxon>Pseudomonadati</taxon>
        <taxon>Bacteroidota</taxon>
        <taxon>Flavobacteriia</taxon>
        <taxon>Flavobacteriales</taxon>
        <taxon>Weeksellaceae</taxon>
        <taxon>Faecalibacter</taxon>
    </lineage>
</organism>
<evidence type="ECO:0000313" key="1">
    <source>
        <dbReference type="EMBL" id="QTV04793.1"/>
    </source>
</evidence>
<reference evidence="2" key="2">
    <citation type="submission" date="2021-04" db="EMBL/GenBank/DDBJ databases">
        <title>Taxonomy of Flavobacteriaceae bacterium ZY171143.</title>
        <authorList>
            <person name="Li F."/>
        </authorList>
    </citation>
    <scope>NUCLEOTIDE SEQUENCE [LARGE SCALE GENOMIC DNA]</scope>
    <source>
        <strain evidence="2">ZY171143</strain>
    </source>
</reference>
<dbReference type="Proteomes" id="UP000672011">
    <property type="component" value="Chromosome"/>
</dbReference>
<keyword evidence="2" id="KW-1185">Reference proteome</keyword>
<protein>
    <submittedName>
        <fullName evidence="1">Transcriptional regulator</fullName>
    </submittedName>
</protein>
<name>A0ABX7XA84_9FLAO</name>
<sequence length="280" mass="32724">MNYIKTLTHFYNRIQYDPEIAPSQIALYLALFQCWNKHRFENPIHIIRDEVMRLSKITSKSTYHRSMNILHKNGYIIYEPSYNPYMGSKVYFQDLSKPISKGNITEPKKNKAINNVIETPIKQSSSNFNNPINTAVSTPNETPIEPIYKHINNKLENINSLCKQVQIPNLIFEKNEKKNITKNRSAINTEIAKKEKGKNPSLQEVINYFHEKENTSLEAEKFFYYFESNGWLVGGKTKMKNWKAAANNWMINASQYTTHSKFTTQKPLDTSINKRYDEPL</sequence>
<accession>A0ABX7XA84</accession>
<dbReference type="EMBL" id="CP072842">
    <property type="protein sequence ID" value="QTV04793.1"/>
    <property type="molecule type" value="Genomic_DNA"/>
</dbReference>
<reference evidence="1 2" key="1">
    <citation type="journal article" date="2021" name="Int. J. Syst. Evol. Microbiol.">
        <title>Faecalibacter bovis sp. nov., isolated from cow faeces.</title>
        <authorList>
            <person name="Li F."/>
            <person name="Zhao W."/>
            <person name="Hong Q."/>
            <person name="Shao Q."/>
            <person name="Song J."/>
            <person name="Yang S."/>
        </authorList>
    </citation>
    <scope>NUCLEOTIDE SEQUENCE [LARGE SCALE GENOMIC DNA]</scope>
    <source>
        <strain evidence="1 2">ZY171143</strain>
    </source>
</reference>
<proteinExistence type="predicted"/>
<dbReference type="RefSeq" id="WP_230475414.1">
    <property type="nucleotide sequence ID" value="NZ_CP072842.1"/>
</dbReference>
<gene>
    <name evidence="1" type="ORF">J9309_08225</name>
</gene>
<evidence type="ECO:0000313" key="2">
    <source>
        <dbReference type="Proteomes" id="UP000672011"/>
    </source>
</evidence>